<dbReference type="PANTHER" id="PTHR10194">
    <property type="entry name" value="RAS GTPASE-ACTIVATING PROTEINS"/>
    <property type="match status" value="1"/>
</dbReference>
<name>A0A5E4ME90_9HEMI</name>
<dbReference type="InterPro" id="IPR008936">
    <property type="entry name" value="Rho_GTPase_activation_prot"/>
</dbReference>
<feature type="compositionally biased region" description="Basic residues" evidence="2">
    <location>
        <begin position="1"/>
        <end position="22"/>
    </location>
</feature>
<gene>
    <name evidence="4" type="ORF">CINCED_3A015954</name>
</gene>
<dbReference type="InterPro" id="IPR001936">
    <property type="entry name" value="RasGAP_dom"/>
</dbReference>
<dbReference type="PROSITE" id="PS50018">
    <property type="entry name" value="RAS_GTPASE_ACTIV_2"/>
    <property type="match status" value="1"/>
</dbReference>
<accession>A0A5E4ME90</accession>
<reference evidence="4 5" key="1">
    <citation type="submission" date="2019-08" db="EMBL/GenBank/DDBJ databases">
        <authorList>
            <person name="Alioto T."/>
            <person name="Alioto T."/>
            <person name="Gomez Garrido J."/>
        </authorList>
    </citation>
    <scope>NUCLEOTIDE SEQUENCE [LARGE SCALE GENOMIC DNA]</scope>
</reference>
<dbReference type="Gene3D" id="1.10.506.10">
    <property type="entry name" value="GTPase Activation - p120gap, domain 1"/>
    <property type="match status" value="1"/>
</dbReference>
<evidence type="ECO:0000259" key="3">
    <source>
        <dbReference type="PROSITE" id="PS50018"/>
    </source>
</evidence>
<feature type="region of interest" description="Disordered" evidence="2">
    <location>
        <begin position="95"/>
        <end position="117"/>
    </location>
</feature>
<evidence type="ECO:0000256" key="2">
    <source>
        <dbReference type="SAM" id="MobiDB-lite"/>
    </source>
</evidence>
<dbReference type="InterPro" id="IPR039360">
    <property type="entry name" value="Ras_GTPase"/>
</dbReference>
<protein>
    <submittedName>
        <fullName evidence="4">Ras GTPase-activating protein,Rho GTPase activation protein</fullName>
    </submittedName>
</protein>
<keyword evidence="1" id="KW-0343">GTPase activation</keyword>
<feature type="region of interest" description="Disordered" evidence="2">
    <location>
        <begin position="1"/>
        <end position="23"/>
    </location>
</feature>
<dbReference type="EMBL" id="CABPRJ010000478">
    <property type="protein sequence ID" value="VVC28223.1"/>
    <property type="molecule type" value="Genomic_DNA"/>
</dbReference>
<evidence type="ECO:0000256" key="1">
    <source>
        <dbReference type="ARBA" id="ARBA00022468"/>
    </source>
</evidence>
<dbReference type="Proteomes" id="UP000325440">
    <property type="component" value="Unassembled WGS sequence"/>
</dbReference>
<dbReference type="AlphaFoldDB" id="A0A5E4ME90"/>
<proteinExistence type="predicted"/>
<evidence type="ECO:0000313" key="5">
    <source>
        <dbReference type="Proteomes" id="UP000325440"/>
    </source>
</evidence>
<dbReference type="GO" id="GO:0005096">
    <property type="term" value="F:GTPase activator activity"/>
    <property type="evidence" value="ECO:0007669"/>
    <property type="project" value="UniProtKB-KW"/>
</dbReference>
<dbReference type="OrthoDB" id="5572587at2759"/>
<sequence>MRRGRQNQRGHRHVMQKKKKKNSAKEFLWDIAMTEKEKVEGNRLTFRGNSPATKATEAYLKLTDEKYLHETFSELVSNGMQTIVPDCEVDPLRVGKPGFRGGAEGSTSPGPTYVKGP</sequence>
<dbReference type="PANTHER" id="PTHR10194:SF60">
    <property type="entry name" value="RAS GTPASE-ACTIVATING PROTEIN RASKOL"/>
    <property type="match status" value="1"/>
</dbReference>
<feature type="domain" description="Ras-GAP" evidence="3">
    <location>
        <begin position="6"/>
        <end position="94"/>
    </location>
</feature>
<evidence type="ECO:0000313" key="4">
    <source>
        <dbReference type="EMBL" id="VVC28223.1"/>
    </source>
</evidence>
<organism evidence="4 5">
    <name type="scientific">Cinara cedri</name>
    <dbReference type="NCBI Taxonomy" id="506608"/>
    <lineage>
        <taxon>Eukaryota</taxon>
        <taxon>Metazoa</taxon>
        <taxon>Ecdysozoa</taxon>
        <taxon>Arthropoda</taxon>
        <taxon>Hexapoda</taxon>
        <taxon>Insecta</taxon>
        <taxon>Pterygota</taxon>
        <taxon>Neoptera</taxon>
        <taxon>Paraneoptera</taxon>
        <taxon>Hemiptera</taxon>
        <taxon>Sternorrhyncha</taxon>
        <taxon>Aphidomorpha</taxon>
        <taxon>Aphidoidea</taxon>
        <taxon>Aphididae</taxon>
        <taxon>Lachninae</taxon>
        <taxon>Cinara</taxon>
    </lineage>
</organism>
<dbReference type="SUPFAM" id="SSF48350">
    <property type="entry name" value="GTPase activation domain, GAP"/>
    <property type="match status" value="1"/>
</dbReference>
<keyword evidence="5" id="KW-1185">Reference proteome</keyword>